<keyword evidence="1" id="KW-0175">Coiled coil</keyword>
<name>L7FMI5_ENTIV</name>
<dbReference type="VEuPathDB" id="AmoebaDB:EIN_129830"/>
<dbReference type="OMA" id="KERIFCQ"/>
<sequence>MTGCASFQEASLRSLVTTFAQIKKSKTIEESQSYYNTFSTVIDQVIEYITTWTGYIRFNDGEIFNHLYLLLQSFKYFILPTNKKLCQPTEESSLDTFKQKMTASYYVNTVWVLQCYVCVYSFFISDMTTKSFEISKEIFKQAVGYEAHPIESLDELKAEYTKSLFDSIRTQNIQVFLSWENEARKSLQVFDQAIRKGSVSGDMVMKQLKLQIKFRFHFLTNIHSNQFKCDNFPVNHTYRREMIFTDRLSKIQTTSVIATPVLLACIDEIKNYALLDKLSETAPTFFNYLEIALNEFDFLKGYNALLKSLSFEVNRKVYEDDINKTFDKLRGLFGKLSAVTEMNAKTNAMKMEYDLVLTSLPKINHPINSVTQLYYNLKETNDAIFTSLLMPLTDLKQLSKLVYTGTFQFRIMSRVIEMYFSKSKELDQLMLLVNELPVILKTMRTNQSDETKTEIVSKIVVISSMIDVLVGQVRYKETLDFKCMQISGNIFPLFMLKDYILKTVHLNKKLISVFYLAKVYRDLLKNYFNKLIELTHSQIVVYIYREISIQNLLQASLQYDEGDLNQEEKIQSALESLQSSIIIAFSQSVDCVELITVCAGSYSFSVIGSLLQWFFNIEKVRVYIFSLMFIVSTLCLESSLIIDTNSVVTPNLCELIEEIREVKNEVLERQQTKDNFNEFFFKASGLCGKIFEYLSWAPSKRKCDFTTPSMMRISTYIKTCVLIKKLIDSMKSGESEEKQEMLFKMICEVLNTFYSYYTLDKLFDVRKTQFPDFVSVFNQFKTTPKTEKQTFEAVTQHLLFVIFERISFEELFFELVYFGSIETREPETEKAFFELVRSYFNLQKYLSPSISDTKFSTADYVIKVIDSINESKLENKVIVFVTILANVTQFTQLAICLVAVFKDYERILKDELERSPELLTWVQTALKTIEIYSVKNANIDSLLRVIEIIVKKIFYFPKETLTLLDPLAQIIEAMEYYINKDTNFVPDVLFGALKTMILCTQNLEENKTCQIMKHRVYISSFITKARTHFSFVKWSENQKVEMCLTAFSKLDAQVNELSDYYSPDEWKKKCWDLFINIVSDVAPVKFFMEYLKTQINSLSFCLMLGIHFKKDVKMYFSTLNTILFKAEQLHEVLEVGRRVYLFSYENSQMENKAFFKIRKILKKEERFKEIKEQSNAVLDGTHLGELLDLVWKNEERQNSLLRAETAVTKEGKMVEDSKDEDDTKKMLGSGDEEDECDGDKVEGEEDEYDDDLLNGSDMVKTLNTKMHDLFMTLQSVEIDKGSKPKVRIVKLLTTIAEHFFKMADSLNYKIVMDNVVVLRDKLLEDSLCLRELLENSIELLVIIRAVLCNDKEKRKSIMEYMELYDNFGEMITKIIFDIFTFLKVFCSFNVKRSNETKQVLNRMVSGLIYFFVTPLIDIQFHDSMYVNSFIYNQSMKDHIIENSHIALLCSQFQEFSVGKEWDLMEFLDEIGDRMDEFVTYVGVKSDSIEDEFKGISSTQVSEMKVYIEDRVKLLVNNTKPSFFFLAHFGLKAVTITNDIQNLLKSKSSISLLCKRCSVKLISYLKCLNLMIDVFVMIMPKENIEMKWLVDLKEIFARRKKRVKKWFEVGSKKKFTDEFFEIMSGFESDVQYLVRTICFTYFLYSFIIDELDDIVYNISMGFNLNKKYVKDVMFVLSCFLDGYSYHNKVIVNGFQKVRQFNMALPLDLSQIPEIHAVIEELRRTIVLRSKIEKRTCGLEFGKLKSKTETLEQERQRCALLRNLLQNLQTIDFGSMTFRSDFVNELVDNDTEESILQCEKRIEEGKSTAEEINTIRNTIVNEYIHQILGLLLEQLTLIKQALSKIDAQKVMYVQYYMSVFVTQLQGVVMLIEIVRPEEKSVLEVLEKEAKTVQAQFTGENIENVTHEITKLPSLLFNVFDSLIKYDNRSVEMRNGVDKEKTQLPVVRYLLLKTQFVDCILKQDKFDDIKFGLFVDVMKYQYHRVFGDNDSIPDLKLEEMDLDIIPYIEQMSYELFMRDMVMSPPGTSFLSFNGTIFTAIWHLFYIITKVPPERVSEEISKVNSLLQLFVIGSKTEITVQIRSHLTAPIIEDLDSVFEDLYENILFENDDEIQFFPNFGKRIMFIQLIDLFNYYGIRGGLMYMHCFLRKSLVIHETIPWMLFVSTINFLKCTEKLLQISVEGITMANCIKVLEERISETVPSVFGWCLLYYKASMLIQELHRGEFNRHVIVMIEIDLMRTLITCAFKTEMSKIFCQVMDIIEVIQKNLYLIEKIQSQEEFNKFITSKLVDFQHVCAKIVSLSPQAVIYDHSRKGNRKEFGECCLKIVNEMPISSVLKSVIEDNKNGEYDFIMLSVCLNPIDCFRTNYARFNVLANELHLLFDKLTGNEDTKFAMKFHGATLQLSDSFQMMKNAINIFCDIIPNAVLIDKRNEITEKMDKVTLDDISIAQITASLETIHTTKKELYSLYTFFMFLLLTKTVQSNTFDCANGRQEMTKNMKMLYPLIVIVEQIIEKDKLSEVYSVSKQYEELYCLVKSGKTYKTERKRIEELLRRINFVISYVMEYLKIFESVLFLSTDLIEDGKHTEEAVMYIKQIFEIRKDQLSVLAQERMINPFIRTDLFVWMVNTQLPKLNDKSQIKEVSQYVRKFALEQIFGDVRFGFSYCDMCKASLLEVDRLCEKKKCSKMLKMIGYIHSIEQTEYMSFFYRNSLNVESWEWMNCFMTAGTFKAFLNLLQQDTVEIGFVNEDEEKKDVLKTRFVYIMRNAVCMGFQNLRIAAELTDCSLKGHSMKCVSSSTDNVVVTLLTAKELQKVYSFFSTFRTNEDQVVESDNNIVCSANFYQRTLRHLKNMLLQMGDPKEQFYVRAFITIRALIEIARDEEFLYVKVMYSRLISLYTLLEKMVDSNMYETVWKKMFDILYIYNGNVMTDISLIDIDEFKKKVDELLEYFENVFVQNFKNHSPYFFTNETLSLLGTLFCCLMDNTINDIQIKTLQQMCSCAFHIFALVKNDPVWEKCSKEIKADPIDQDKVIEIADKMFNAVINICENRDSLVLILESLTTLWDS</sequence>
<organism evidence="3 4">
    <name type="scientific">Entamoeba invadens IP1</name>
    <dbReference type="NCBI Taxonomy" id="370355"/>
    <lineage>
        <taxon>Eukaryota</taxon>
        <taxon>Amoebozoa</taxon>
        <taxon>Evosea</taxon>
        <taxon>Archamoebae</taxon>
        <taxon>Mastigamoebida</taxon>
        <taxon>Entamoebidae</taxon>
        <taxon>Entamoeba</taxon>
    </lineage>
</organism>
<dbReference type="RefSeq" id="XP_004258374.1">
    <property type="nucleotide sequence ID" value="XM_004258326.1"/>
</dbReference>
<dbReference type="EMBL" id="KB206458">
    <property type="protein sequence ID" value="ELP91603.1"/>
    <property type="molecule type" value="Genomic_DNA"/>
</dbReference>
<feature type="region of interest" description="Disordered" evidence="2">
    <location>
        <begin position="1211"/>
        <end position="1247"/>
    </location>
</feature>
<evidence type="ECO:0000256" key="2">
    <source>
        <dbReference type="SAM" id="MobiDB-lite"/>
    </source>
</evidence>
<dbReference type="KEGG" id="eiv:EIN_129830"/>
<reference evidence="3 4" key="1">
    <citation type="submission" date="2012-10" db="EMBL/GenBank/DDBJ databases">
        <authorList>
            <person name="Zafar N."/>
            <person name="Inman J."/>
            <person name="Hall N."/>
            <person name="Lorenzi H."/>
            <person name="Caler E."/>
        </authorList>
    </citation>
    <scope>NUCLEOTIDE SEQUENCE [LARGE SCALE GENOMIC DNA]</scope>
    <source>
        <strain evidence="3 4">IP1</strain>
    </source>
</reference>
<dbReference type="Proteomes" id="UP000014680">
    <property type="component" value="Unassembled WGS sequence"/>
</dbReference>
<proteinExistence type="predicted"/>
<evidence type="ECO:0000313" key="4">
    <source>
        <dbReference type="Proteomes" id="UP000014680"/>
    </source>
</evidence>
<dbReference type="GeneID" id="14890566"/>
<gene>
    <name evidence="3" type="ORF">EIN_129830</name>
</gene>
<feature type="non-terminal residue" evidence="3">
    <location>
        <position position="1"/>
    </location>
</feature>
<feature type="compositionally biased region" description="Acidic residues" evidence="2">
    <location>
        <begin position="1230"/>
        <end position="1247"/>
    </location>
</feature>
<protein>
    <submittedName>
        <fullName evidence="3">Uncharacterized protein</fullName>
    </submittedName>
</protein>
<accession>L7FMI5</accession>
<dbReference type="OrthoDB" id="27522at2759"/>
<keyword evidence="4" id="KW-1185">Reference proteome</keyword>
<feature type="coiled-coil region" evidence="1">
    <location>
        <begin position="1742"/>
        <end position="1769"/>
    </location>
</feature>
<feature type="compositionally biased region" description="Basic and acidic residues" evidence="2">
    <location>
        <begin position="1211"/>
        <end position="1225"/>
    </location>
</feature>
<evidence type="ECO:0000256" key="1">
    <source>
        <dbReference type="SAM" id="Coils"/>
    </source>
</evidence>
<evidence type="ECO:0000313" key="3">
    <source>
        <dbReference type="EMBL" id="ELP91603.1"/>
    </source>
</evidence>